<keyword evidence="9" id="KW-1185">Reference proteome</keyword>
<dbReference type="InParanoid" id="S7XQP8"/>
<feature type="domain" description="Diphthamide synthase" evidence="7">
    <location>
        <begin position="1"/>
        <end position="217"/>
    </location>
</feature>
<dbReference type="InterPro" id="IPR002761">
    <property type="entry name" value="Diphthami_syn_dom"/>
</dbReference>
<dbReference type="EC" id="6.3.1.14" evidence="1"/>
<dbReference type="Gene3D" id="3.40.50.620">
    <property type="entry name" value="HUPs"/>
    <property type="match status" value="1"/>
</dbReference>
<dbReference type="FunFam" id="3.40.50.620:FF:000145">
    <property type="entry name" value="ATP-binding domain containing protein"/>
    <property type="match status" value="1"/>
</dbReference>
<dbReference type="CDD" id="cd01994">
    <property type="entry name" value="AANH_PF0828-like"/>
    <property type="match status" value="1"/>
</dbReference>
<dbReference type="SUPFAM" id="SSF52402">
    <property type="entry name" value="Adenine nucleotide alpha hydrolases-like"/>
    <property type="match status" value="1"/>
</dbReference>
<dbReference type="InterPro" id="IPR030662">
    <property type="entry name" value="DPH6/MJ0570"/>
</dbReference>
<protein>
    <recommendedName>
        <fullName evidence="2">Diphthine--ammonia ligase</fullName>
        <ecNumber evidence="1">6.3.1.14</ecNumber>
    </recommendedName>
    <alternativeName>
        <fullName evidence="3">Diphthamide synthase</fullName>
    </alternativeName>
    <alternativeName>
        <fullName evidence="4">Diphthamide synthetase</fullName>
    </alternativeName>
</protein>
<dbReference type="OrthoDB" id="686384at2759"/>
<dbReference type="Pfam" id="PF01902">
    <property type="entry name" value="Diphthami_syn_2"/>
    <property type="match status" value="1"/>
</dbReference>
<evidence type="ECO:0000256" key="2">
    <source>
        <dbReference type="ARBA" id="ARBA00018426"/>
    </source>
</evidence>
<comment type="catalytic activity">
    <reaction evidence="5">
        <text>diphthine-[translation elongation factor 2] + NH4(+) + ATP = diphthamide-[translation elongation factor 2] + AMP + diphosphate + H(+)</text>
        <dbReference type="Rhea" id="RHEA:19753"/>
        <dbReference type="Rhea" id="RHEA-COMP:10172"/>
        <dbReference type="Rhea" id="RHEA-COMP:10174"/>
        <dbReference type="ChEBI" id="CHEBI:15378"/>
        <dbReference type="ChEBI" id="CHEBI:16692"/>
        <dbReference type="ChEBI" id="CHEBI:28938"/>
        <dbReference type="ChEBI" id="CHEBI:30616"/>
        <dbReference type="ChEBI" id="CHEBI:33019"/>
        <dbReference type="ChEBI" id="CHEBI:82696"/>
        <dbReference type="ChEBI" id="CHEBI:456215"/>
        <dbReference type="EC" id="6.3.1.14"/>
    </reaction>
</comment>
<dbReference type="AlphaFoldDB" id="S7XQP8"/>
<dbReference type="OMA" id="NYALYWA"/>
<organism evidence="8 9">
    <name type="scientific">Spraguea lophii (strain 42_110)</name>
    <name type="common">Microsporidian parasite</name>
    <dbReference type="NCBI Taxonomy" id="1358809"/>
    <lineage>
        <taxon>Eukaryota</taxon>
        <taxon>Fungi</taxon>
        <taxon>Fungi incertae sedis</taxon>
        <taxon>Microsporidia</taxon>
        <taxon>Spragueidae</taxon>
        <taxon>Spraguea</taxon>
    </lineage>
</organism>
<accession>S7XQP8</accession>
<evidence type="ECO:0000256" key="6">
    <source>
        <dbReference type="SAM" id="Coils"/>
    </source>
</evidence>
<dbReference type="PANTHER" id="PTHR12196:SF2">
    <property type="entry name" value="DIPHTHINE--AMMONIA LIGASE"/>
    <property type="match status" value="1"/>
</dbReference>
<dbReference type="STRING" id="1358809.S7XQP8"/>
<comment type="caution">
    <text evidence="8">The sequence shown here is derived from an EMBL/GenBank/DDBJ whole genome shotgun (WGS) entry which is preliminary data.</text>
</comment>
<evidence type="ECO:0000313" key="9">
    <source>
        <dbReference type="Proteomes" id="UP000014978"/>
    </source>
</evidence>
<evidence type="ECO:0000256" key="4">
    <source>
        <dbReference type="ARBA" id="ARBA00031552"/>
    </source>
</evidence>
<dbReference type="InterPro" id="IPR014729">
    <property type="entry name" value="Rossmann-like_a/b/a_fold"/>
</dbReference>
<keyword evidence="6" id="KW-0175">Coiled coil</keyword>
<proteinExistence type="predicted"/>
<dbReference type="GO" id="GO:0017178">
    <property type="term" value="F:diphthine-ammonia ligase activity"/>
    <property type="evidence" value="ECO:0007669"/>
    <property type="project" value="UniProtKB-EC"/>
</dbReference>
<evidence type="ECO:0000256" key="5">
    <source>
        <dbReference type="ARBA" id="ARBA00048108"/>
    </source>
</evidence>
<reference evidence="9" key="1">
    <citation type="journal article" date="2013" name="PLoS Genet.">
        <title>The genome of Spraguea lophii and the basis of host-microsporidian interactions.</title>
        <authorList>
            <person name="Campbell S.E."/>
            <person name="Williams T.A."/>
            <person name="Yousuf A."/>
            <person name="Soanes D.M."/>
            <person name="Paszkiewicz K.H."/>
            <person name="Williams B.A.P."/>
        </authorList>
    </citation>
    <scope>NUCLEOTIDE SEQUENCE [LARGE SCALE GENOMIC DNA]</scope>
    <source>
        <strain evidence="9">42_110</strain>
    </source>
</reference>
<dbReference type="GO" id="GO:0017183">
    <property type="term" value="P:protein histidyl modification to diphthamide"/>
    <property type="evidence" value="ECO:0007669"/>
    <property type="project" value="TreeGrafter"/>
</dbReference>
<evidence type="ECO:0000259" key="7">
    <source>
        <dbReference type="Pfam" id="PF01902"/>
    </source>
</evidence>
<dbReference type="VEuPathDB" id="MicrosporidiaDB:SLOPH_1483"/>
<feature type="coiled-coil region" evidence="6">
    <location>
        <begin position="65"/>
        <end position="100"/>
    </location>
</feature>
<sequence length="240" mass="27626">MKFLALISGGKDSIYTIMQLKKCMHVPVALLYMKSTTTIDSYMYQSVGEELIESIGKCIDLPLHIVETKNRNLNLNLDYKETENDEVEDLFSAIKILKEKYKFEAVSSGAILSNYQKNRIENICDRLDLKSLTPLWNQNQEELLKKMVDDSLNAIIVKIGTPELTKEIVGEDISKLIIKNYKITNMCGEGGEYETIVLDCPIFKKKINILESEVKVHPEEENKNEITFYMKVKNFELIKK</sequence>
<dbReference type="HOGENOM" id="CLU_010289_0_0_1"/>
<dbReference type="EMBL" id="ATCN01000921">
    <property type="protein sequence ID" value="EPR78253.1"/>
    <property type="molecule type" value="Genomic_DNA"/>
</dbReference>
<name>S7XQP8_SPRLO</name>
<evidence type="ECO:0000313" key="8">
    <source>
        <dbReference type="EMBL" id="EPR78253.1"/>
    </source>
</evidence>
<dbReference type="NCBIfam" id="TIGR00290">
    <property type="entry name" value="MJ0570_dom"/>
    <property type="match status" value="1"/>
</dbReference>
<evidence type="ECO:0000256" key="1">
    <source>
        <dbReference type="ARBA" id="ARBA00012089"/>
    </source>
</evidence>
<evidence type="ECO:0000256" key="3">
    <source>
        <dbReference type="ARBA" id="ARBA00029814"/>
    </source>
</evidence>
<dbReference type="PANTHER" id="PTHR12196">
    <property type="entry name" value="DOMAIN OF UNKNOWN FUNCTION 71 DUF71 -CONTAINING PROTEIN"/>
    <property type="match status" value="1"/>
</dbReference>
<dbReference type="Gene3D" id="3.90.1490.10">
    <property type="entry name" value="putative n-type atp pyrophosphatase, domain 2"/>
    <property type="match status" value="1"/>
</dbReference>
<dbReference type="Proteomes" id="UP000014978">
    <property type="component" value="Unassembled WGS sequence"/>
</dbReference>
<gene>
    <name evidence="8" type="ORF">SLOPH_1483</name>
</gene>
<dbReference type="PIRSF" id="PIRSF039123">
    <property type="entry name" value="Diphthamide_synthase"/>
    <property type="match status" value="1"/>
</dbReference>